<evidence type="ECO:0000256" key="2">
    <source>
        <dbReference type="ARBA" id="ARBA00023133"/>
    </source>
</evidence>
<evidence type="ECO:0000256" key="3">
    <source>
        <dbReference type="ARBA" id="ARBA00023239"/>
    </source>
</evidence>
<keyword evidence="2" id="KW-0350">Heme biosynthesis</keyword>
<evidence type="ECO:0008006" key="8">
    <source>
        <dbReference type="Google" id="ProtNLM"/>
    </source>
</evidence>
<keyword evidence="3" id="KW-0456">Lyase</keyword>
<organism evidence="6 7">
    <name type="scientific">Rotaria magnacalcarata</name>
    <dbReference type="NCBI Taxonomy" id="392030"/>
    <lineage>
        <taxon>Eukaryota</taxon>
        <taxon>Metazoa</taxon>
        <taxon>Spiralia</taxon>
        <taxon>Gnathifera</taxon>
        <taxon>Rotifera</taxon>
        <taxon>Eurotatoria</taxon>
        <taxon>Bdelloidea</taxon>
        <taxon>Philodinida</taxon>
        <taxon>Philodinidae</taxon>
        <taxon>Rotaria</taxon>
    </lineage>
</organism>
<evidence type="ECO:0000313" key="7">
    <source>
        <dbReference type="Proteomes" id="UP000663887"/>
    </source>
</evidence>
<evidence type="ECO:0000313" key="6">
    <source>
        <dbReference type="EMBL" id="CAF2044323.1"/>
    </source>
</evidence>
<dbReference type="Pfam" id="PF00762">
    <property type="entry name" value="Ferrochelatase"/>
    <property type="match status" value="1"/>
</dbReference>
<evidence type="ECO:0000256" key="1">
    <source>
        <dbReference type="ARBA" id="ARBA00023004"/>
    </source>
</evidence>
<dbReference type="AlphaFoldDB" id="A0A816P4A6"/>
<dbReference type="SUPFAM" id="SSF53800">
    <property type="entry name" value="Chelatase"/>
    <property type="match status" value="1"/>
</dbReference>
<dbReference type="Proteomes" id="UP000663887">
    <property type="component" value="Unassembled WGS sequence"/>
</dbReference>
<dbReference type="EMBL" id="CAJNRG010002204">
    <property type="protein sequence ID" value="CAF2044323.1"/>
    <property type="molecule type" value="Genomic_DNA"/>
</dbReference>
<comment type="similarity">
    <text evidence="5">Belongs to the ferrochelatase family.</text>
</comment>
<keyword evidence="1" id="KW-0408">Iron</keyword>
<dbReference type="GO" id="GO:0006783">
    <property type="term" value="P:heme biosynthetic process"/>
    <property type="evidence" value="ECO:0007669"/>
    <property type="project" value="UniProtKB-KW"/>
</dbReference>
<accession>A0A816P4A6</accession>
<reference evidence="6" key="1">
    <citation type="submission" date="2021-02" db="EMBL/GenBank/DDBJ databases">
        <authorList>
            <person name="Nowell W R."/>
        </authorList>
    </citation>
    <scope>NUCLEOTIDE SEQUENCE</scope>
</reference>
<name>A0A816P4A6_9BILA</name>
<dbReference type="PANTHER" id="PTHR11108">
    <property type="entry name" value="FERROCHELATASE"/>
    <property type="match status" value="1"/>
</dbReference>
<gene>
    <name evidence="6" type="ORF">XDN619_LOCUS7316</name>
</gene>
<dbReference type="PANTHER" id="PTHR11108:SF1">
    <property type="entry name" value="FERROCHELATASE, MITOCHONDRIAL"/>
    <property type="match status" value="1"/>
</dbReference>
<sequence length="181" mass="20476">MGKQQIDIFSPYFLEITKLENLQTYISSSYTNQHSCFVINRGDPYPAEVAATVQAVMQSLNFSNPYRLVWQSKVYRVFHSCLGCATDDAIKGLAKNNRRQILLIPIAFTSNHIETLHELDIEYDGHLAKSFGIEMIRRCASPNDSPIFIKATADIAHKHLQSKHRHTNKLPLRCPGCVNAS</sequence>
<evidence type="ECO:0000256" key="5">
    <source>
        <dbReference type="RuleBase" id="RU004185"/>
    </source>
</evidence>
<dbReference type="CDD" id="cd00419">
    <property type="entry name" value="Ferrochelatase_C"/>
    <property type="match status" value="1"/>
</dbReference>
<dbReference type="Gene3D" id="3.40.50.1400">
    <property type="match status" value="1"/>
</dbReference>
<evidence type="ECO:0000256" key="4">
    <source>
        <dbReference type="ARBA" id="ARBA00023244"/>
    </source>
</evidence>
<dbReference type="GO" id="GO:0005739">
    <property type="term" value="C:mitochondrion"/>
    <property type="evidence" value="ECO:0007669"/>
    <property type="project" value="TreeGrafter"/>
</dbReference>
<dbReference type="InterPro" id="IPR001015">
    <property type="entry name" value="Ferrochelatase"/>
</dbReference>
<protein>
    <recommendedName>
        <fullName evidence="8">Ferrochelatase</fullName>
    </recommendedName>
</protein>
<comment type="caution">
    <text evidence="6">The sequence shown here is derived from an EMBL/GenBank/DDBJ whole genome shotgun (WGS) entry which is preliminary data.</text>
</comment>
<keyword evidence="4" id="KW-0627">Porphyrin biosynthesis</keyword>
<proteinExistence type="inferred from homology"/>
<dbReference type="GO" id="GO:0004325">
    <property type="term" value="F:ferrochelatase activity"/>
    <property type="evidence" value="ECO:0007669"/>
    <property type="project" value="InterPro"/>
</dbReference>
<dbReference type="InterPro" id="IPR033644">
    <property type="entry name" value="Ferrochelatase_C"/>
</dbReference>